<sequence>MTRNSSNCYIIVKILKRMDDLIVPNCVQFSYLLFFMYVHSSVICKTLFGQTGEQSVKGLHPRDSIFSPKVFVAVNRPRTINDGADVVRAKQSEYHNVVDTAEELLRIIAENTHMLLGQETPNKHGLKAESEIINANDENVLNLLLNSKEKESQRERKYSAPVILVLPQPLTRQELFYYEKYKHFAEDIKHTKPLLLRVSHFAKLAEIKSKNKAEAVEELAVAEKMVETCTSRMNVINEALEEISLGTSTREDKNTKRLKDERTFLNQKRRVLVCYEMCFRAKQRYESKNKKIAINKLAVKRVFLNIVEELQTR</sequence>
<evidence type="ECO:0000313" key="3">
    <source>
        <dbReference type="Proteomes" id="UP000054561"/>
    </source>
</evidence>
<dbReference type="EMBL" id="KQ001678">
    <property type="protein sequence ID" value="KJP87241.1"/>
    <property type="molecule type" value="Genomic_DNA"/>
</dbReference>
<dbReference type="Proteomes" id="UP000054561">
    <property type="component" value="Unassembled WGS sequence"/>
</dbReference>
<reference evidence="2 3" key="1">
    <citation type="submission" date="2014-03" db="EMBL/GenBank/DDBJ databases">
        <title>The Genome Sequence of Plasmodium fragile nilgiri.</title>
        <authorList>
            <consortium name="The Broad Institute Genomics Platform"/>
            <consortium name="The Broad Institute Genome Sequencing Center for Infectious Disease"/>
            <person name="Neafsey D."/>
            <person name="Duraisingh M."/>
            <person name="Young S.K."/>
            <person name="Zeng Q."/>
            <person name="Gargeya S."/>
            <person name="Abouelleil A."/>
            <person name="Alvarado L."/>
            <person name="Chapman S.B."/>
            <person name="Gainer-Dewar J."/>
            <person name="Goldberg J."/>
            <person name="Griggs A."/>
            <person name="Gujja S."/>
            <person name="Hansen M."/>
            <person name="Howarth C."/>
            <person name="Imamovic A."/>
            <person name="Larimer J."/>
            <person name="Pearson M."/>
            <person name="Poon T.W."/>
            <person name="Priest M."/>
            <person name="Roberts A."/>
            <person name="Saif S."/>
            <person name="Shea T."/>
            <person name="Sykes S."/>
            <person name="Wortman J."/>
            <person name="Nusbaum C."/>
            <person name="Birren B."/>
        </authorList>
    </citation>
    <scope>NUCLEOTIDE SEQUENCE [LARGE SCALE GENOMIC DNA]</scope>
    <source>
        <strain evidence="3">nilgiri</strain>
    </source>
</reference>
<name>A0A0D9QNF5_PLAFR</name>
<dbReference type="OMA" id="ELFYYEK"/>
<evidence type="ECO:0000313" key="2">
    <source>
        <dbReference type="EMBL" id="KJP87241.1"/>
    </source>
</evidence>
<dbReference type="GeneID" id="24268472"/>
<keyword evidence="1" id="KW-1133">Transmembrane helix</keyword>
<accession>A0A0D9QNF5</accession>
<gene>
    <name evidence="2" type="ORF">AK88_03158</name>
</gene>
<keyword evidence="1" id="KW-0812">Transmembrane</keyword>
<evidence type="ECO:0000256" key="1">
    <source>
        <dbReference type="SAM" id="Phobius"/>
    </source>
</evidence>
<protein>
    <submittedName>
        <fullName evidence="2">Uncharacterized protein</fullName>
    </submittedName>
</protein>
<keyword evidence="3" id="KW-1185">Reference proteome</keyword>
<feature type="transmembrane region" description="Helical" evidence="1">
    <location>
        <begin position="21"/>
        <end position="38"/>
    </location>
</feature>
<dbReference type="OrthoDB" id="372031at2759"/>
<dbReference type="VEuPathDB" id="PlasmoDB:AK88_03158"/>
<keyword evidence="1" id="KW-0472">Membrane</keyword>
<dbReference type="RefSeq" id="XP_012336203.1">
    <property type="nucleotide sequence ID" value="XM_012480780.1"/>
</dbReference>
<dbReference type="AlphaFoldDB" id="A0A0D9QNF5"/>
<proteinExistence type="predicted"/>
<organism evidence="2 3">
    <name type="scientific">Plasmodium fragile</name>
    <dbReference type="NCBI Taxonomy" id="5857"/>
    <lineage>
        <taxon>Eukaryota</taxon>
        <taxon>Sar</taxon>
        <taxon>Alveolata</taxon>
        <taxon>Apicomplexa</taxon>
        <taxon>Aconoidasida</taxon>
        <taxon>Haemosporida</taxon>
        <taxon>Plasmodiidae</taxon>
        <taxon>Plasmodium</taxon>
        <taxon>Plasmodium (Plasmodium)</taxon>
    </lineage>
</organism>